<evidence type="ECO:0000256" key="3">
    <source>
        <dbReference type="ARBA" id="ARBA00022723"/>
    </source>
</evidence>
<evidence type="ECO:0008006" key="11">
    <source>
        <dbReference type="Google" id="ProtNLM"/>
    </source>
</evidence>
<dbReference type="Gene3D" id="3.90.180.10">
    <property type="entry name" value="Medium-chain alcohol dehydrogenases, catalytic domain"/>
    <property type="match status" value="1"/>
</dbReference>
<proteinExistence type="inferred from homology"/>
<comment type="cofactor">
    <cofactor evidence="1">
        <name>Zn(2+)</name>
        <dbReference type="ChEBI" id="CHEBI:29105"/>
    </cofactor>
</comment>
<feature type="compositionally biased region" description="Basic and acidic residues" evidence="6">
    <location>
        <begin position="37"/>
        <end position="47"/>
    </location>
</feature>
<gene>
    <name evidence="9" type="ORF">LTR09_011694</name>
</gene>
<evidence type="ECO:0000259" key="7">
    <source>
        <dbReference type="Pfam" id="PF00107"/>
    </source>
</evidence>
<dbReference type="Gene3D" id="3.40.50.720">
    <property type="entry name" value="NAD(P)-binding Rossmann-like Domain"/>
    <property type="match status" value="1"/>
</dbReference>
<dbReference type="Pfam" id="PF08240">
    <property type="entry name" value="ADH_N"/>
    <property type="match status" value="1"/>
</dbReference>
<comment type="similarity">
    <text evidence="2">Belongs to the zinc-containing alcohol dehydrogenase family.</text>
</comment>
<dbReference type="Pfam" id="PF00107">
    <property type="entry name" value="ADH_zinc_N"/>
    <property type="match status" value="1"/>
</dbReference>
<evidence type="ECO:0000256" key="1">
    <source>
        <dbReference type="ARBA" id="ARBA00001947"/>
    </source>
</evidence>
<sequence length="264" mass="28330">MDRGQEVVRYKVLESNVQRPRAINERAQYVVQSSSRPRHDLHPRDDEGCPADRGARAKEKGWKTGQRVGVMLFKHACRNCVGCETFSDVRFCKNVGIEGLTTDGGMAEYIMADADGTVLLPDDMSFHEAAPLLCAGATTWGALKASGVTGPAPIGILGIGGLGMYAVQFAKALGHQVVAIDNREEGRALAKELPLPADFVVDYNDKDAAKKIKKWAGRDGLAAIIGCTDNVDAMAWCLNTLRPQGVCVPVGLPVDPASRSLHSS</sequence>
<dbReference type="AlphaFoldDB" id="A0AAJ0D678"/>
<evidence type="ECO:0000313" key="10">
    <source>
        <dbReference type="Proteomes" id="UP001271007"/>
    </source>
</evidence>
<evidence type="ECO:0000259" key="8">
    <source>
        <dbReference type="Pfam" id="PF08240"/>
    </source>
</evidence>
<evidence type="ECO:0000256" key="6">
    <source>
        <dbReference type="SAM" id="MobiDB-lite"/>
    </source>
</evidence>
<dbReference type="EMBL" id="JAWDJX010000077">
    <property type="protein sequence ID" value="KAK3046853.1"/>
    <property type="molecule type" value="Genomic_DNA"/>
</dbReference>
<comment type="caution">
    <text evidence="9">The sequence shown here is derived from an EMBL/GenBank/DDBJ whole genome shotgun (WGS) entry which is preliminary data.</text>
</comment>
<dbReference type="SUPFAM" id="SSF50129">
    <property type="entry name" value="GroES-like"/>
    <property type="match status" value="1"/>
</dbReference>
<dbReference type="Proteomes" id="UP001271007">
    <property type="component" value="Unassembled WGS sequence"/>
</dbReference>
<evidence type="ECO:0000256" key="4">
    <source>
        <dbReference type="ARBA" id="ARBA00022833"/>
    </source>
</evidence>
<reference evidence="9" key="1">
    <citation type="submission" date="2023-04" db="EMBL/GenBank/DDBJ databases">
        <title>Black Yeasts Isolated from many extreme environments.</title>
        <authorList>
            <person name="Coleine C."/>
            <person name="Stajich J.E."/>
            <person name="Selbmann L."/>
        </authorList>
    </citation>
    <scope>NUCLEOTIDE SEQUENCE</scope>
    <source>
        <strain evidence="9">CCFEE 5312</strain>
    </source>
</reference>
<organism evidence="9 10">
    <name type="scientific">Extremus antarcticus</name>
    <dbReference type="NCBI Taxonomy" id="702011"/>
    <lineage>
        <taxon>Eukaryota</taxon>
        <taxon>Fungi</taxon>
        <taxon>Dikarya</taxon>
        <taxon>Ascomycota</taxon>
        <taxon>Pezizomycotina</taxon>
        <taxon>Dothideomycetes</taxon>
        <taxon>Dothideomycetidae</taxon>
        <taxon>Mycosphaerellales</taxon>
        <taxon>Extremaceae</taxon>
        <taxon>Extremus</taxon>
    </lineage>
</organism>
<keyword evidence="3" id="KW-0479">Metal-binding</keyword>
<feature type="domain" description="Alcohol dehydrogenase-like C-terminal" evidence="7">
    <location>
        <begin position="161"/>
        <end position="257"/>
    </location>
</feature>
<evidence type="ECO:0000256" key="5">
    <source>
        <dbReference type="ARBA" id="ARBA00023002"/>
    </source>
</evidence>
<dbReference type="InterPro" id="IPR013154">
    <property type="entry name" value="ADH-like_N"/>
</dbReference>
<name>A0AAJ0D678_9PEZI</name>
<keyword evidence="5" id="KW-0560">Oxidoreductase</keyword>
<dbReference type="InterPro" id="IPR011032">
    <property type="entry name" value="GroES-like_sf"/>
</dbReference>
<dbReference type="PANTHER" id="PTHR42940:SF8">
    <property type="entry name" value="VACUOLAR PROTEIN SORTING-ASSOCIATED PROTEIN 11"/>
    <property type="match status" value="1"/>
</dbReference>
<keyword evidence="10" id="KW-1185">Reference proteome</keyword>
<feature type="region of interest" description="Disordered" evidence="6">
    <location>
        <begin position="29"/>
        <end position="60"/>
    </location>
</feature>
<dbReference type="GO" id="GO:0004022">
    <property type="term" value="F:alcohol dehydrogenase (NAD+) activity"/>
    <property type="evidence" value="ECO:0007669"/>
    <property type="project" value="TreeGrafter"/>
</dbReference>
<dbReference type="PANTHER" id="PTHR42940">
    <property type="entry name" value="ALCOHOL DEHYDROGENASE 1-RELATED"/>
    <property type="match status" value="1"/>
</dbReference>
<dbReference type="InterPro" id="IPR013149">
    <property type="entry name" value="ADH-like_C"/>
</dbReference>
<feature type="domain" description="Alcohol dehydrogenase-like N-terminal" evidence="8">
    <location>
        <begin position="59"/>
        <end position="122"/>
    </location>
</feature>
<dbReference type="InterPro" id="IPR036291">
    <property type="entry name" value="NAD(P)-bd_dom_sf"/>
</dbReference>
<keyword evidence="4" id="KW-0862">Zinc</keyword>
<accession>A0AAJ0D678</accession>
<evidence type="ECO:0000313" key="9">
    <source>
        <dbReference type="EMBL" id="KAK3046853.1"/>
    </source>
</evidence>
<dbReference type="GO" id="GO:0005737">
    <property type="term" value="C:cytoplasm"/>
    <property type="evidence" value="ECO:0007669"/>
    <property type="project" value="TreeGrafter"/>
</dbReference>
<dbReference type="GO" id="GO:0046872">
    <property type="term" value="F:metal ion binding"/>
    <property type="evidence" value="ECO:0007669"/>
    <property type="project" value="UniProtKB-KW"/>
</dbReference>
<protein>
    <recommendedName>
        <fullName evidence="11">Alcohol dehydrogenase</fullName>
    </recommendedName>
</protein>
<evidence type="ECO:0000256" key="2">
    <source>
        <dbReference type="ARBA" id="ARBA00008072"/>
    </source>
</evidence>
<dbReference type="SUPFAM" id="SSF51735">
    <property type="entry name" value="NAD(P)-binding Rossmann-fold domains"/>
    <property type="match status" value="1"/>
</dbReference>